<keyword evidence="1" id="KW-0813">Transport</keyword>
<comment type="subunit">
    <text evidence="1">Heterohexamer.</text>
</comment>
<keyword evidence="1" id="KW-1015">Disulfide bond</keyword>
<evidence type="ECO:0000259" key="2">
    <source>
        <dbReference type="Pfam" id="PF02953"/>
    </source>
</evidence>
<dbReference type="OrthoDB" id="1551503at2759"/>
<name>E1ZZ01_CAMFO</name>
<evidence type="ECO:0000256" key="1">
    <source>
        <dbReference type="RuleBase" id="RU367043"/>
    </source>
</evidence>
<comment type="function">
    <text evidence="1">Mitochondrial intermembrane chaperone that participates in the import and insertion of some multi-pass transmembrane proteins into the mitochondrial inner membrane. Also required for the transfer of beta-barrel precursors from the TOM complex to the sorting and assembly machinery (SAM complex) of the outer membrane. Acts as a chaperone-like protein that protects the hydrophobic precursors from aggregation and guide them through the mitochondrial intermembrane space.</text>
</comment>
<keyword evidence="1" id="KW-0811">Translocation</keyword>
<dbReference type="GO" id="GO:0005743">
    <property type="term" value="C:mitochondrial inner membrane"/>
    <property type="evidence" value="ECO:0007669"/>
    <property type="project" value="UniProtKB-SubCell"/>
</dbReference>
<dbReference type="InterPro" id="IPR004217">
    <property type="entry name" value="Tim10-like"/>
</dbReference>
<protein>
    <recommendedName>
        <fullName evidence="1">Mitochondrial import inner membrane translocase subunit</fullName>
    </recommendedName>
</protein>
<organism evidence="4">
    <name type="scientific">Camponotus floridanus</name>
    <name type="common">Florida carpenter ant</name>
    <dbReference type="NCBI Taxonomy" id="104421"/>
    <lineage>
        <taxon>Eukaryota</taxon>
        <taxon>Metazoa</taxon>
        <taxon>Ecdysozoa</taxon>
        <taxon>Arthropoda</taxon>
        <taxon>Hexapoda</taxon>
        <taxon>Insecta</taxon>
        <taxon>Pterygota</taxon>
        <taxon>Neoptera</taxon>
        <taxon>Endopterygota</taxon>
        <taxon>Hymenoptera</taxon>
        <taxon>Apocrita</taxon>
        <taxon>Aculeata</taxon>
        <taxon>Formicoidea</taxon>
        <taxon>Formicidae</taxon>
        <taxon>Formicinae</taxon>
        <taxon>Camponotus</taxon>
    </lineage>
</organism>
<dbReference type="SUPFAM" id="SSF144122">
    <property type="entry name" value="Tim10-like"/>
    <property type="match status" value="1"/>
</dbReference>
<dbReference type="GO" id="GO:0015031">
    <property type="term" value="P:protein transport"/>
    <property type="evidence" value="ECO:0007669"/>
    <property type="project" value="UniProtKB-KW"/>
</dbReference>
<dbReference type="Proteomes" id="UP000000311">
    <property type="component" value="Unassembled WGS sequence"/>
</dbReference>
<reference evidence="3 4" key="1">
    <citation type="journal article" date="2010" name="Science">
        <title>Genomic comparison of the ants Camponotus floridanus and Harpegnathos saltator.</title>
        <authorList>
            <person name="Bonasio R."/>
            <person name="Zhang G."/>
            <person name="Ye C."/>
            <person name="Mutti N.S."/>
            <person name="Fang X."/>
            <person name="Qin N."/>
            <person name="Donahue G."/>
            <person name="Yang P."/>
            <person name="Li Q."/>
            <person name="Li C."/>
            <person name="Zhang P."/>
            <person name="Huang Z."/>
            <person name="Berger S.L."/>
            <person name="Reinberg D."/>
            <person name="Wang J."/>
            <person name="Liebig J."/>
        </authorList>
    </citation>
    <scope>NUCLEOTIDE SEQUENCE [LARGE SCALE GENOMIC DNA]</scope>
    <source>
        <strain evidence="4">C129</strain>
    </source>
</reference>
<dbReference type="STRING" id="104421.E1ZZ01"/>
<feature type="domain" description="Tim10-like" evidence="2">
    <location>
        <begin position="4"/>
        <end position="31"/>
    </location>
</feature>
<evidence type="ECO:0000313" key="3">
    <source>
        <dbReference type="EMBL" id="EFN73691.1"/>
    </source>
</evidence>
<accession>E1ZZ01</accession>
<comment type="domain">
    <text evidence="1">The twin CX3C motif contains 4 conserved Cys residues that form 2 disulfide bonds in the mitochondrial intermembrane space.</text>
</comment>
<dbReference type="Pfam" id="PF02953">
    <property type="entry name" value="zf-Tim10_DDP"/>
    <property type="match status" value="1"/>
</dbReference>
<dbReference type="InParanoid" id="E1ZZ01"/>
<keyword evidence="4" id="KW-1185">Reference proteome</keyword>
<comment type="subcellular location">
    <subcellularLocation>
        <location evidence="1">Mitochondrion inner membrane</location>
        <topology evidence="1">Peripheral membrane protein</topology>
        <orientation evidence="1">Intermembrane side</orientation>
    </subcellularLocation>
</comment>
<keyword evidence="1" id="KW-0653">Protein transport</keyword>
<keyword evidence="1" id="KW-0496">Mitochondrion</keyword>
<sequence length="64" mass="7415">MDALQLRNDVCVSNCAQKYIHANHKIMEIFMEVQPIMVRKRIEEINTTQAALEAQNQQVTQNSQ</sequence>
<dbReference type="AlphaFoldDB" id="E1ZZ01"/>
<keyword evidence="1" id="KW-0999">Mitochondrion inner membrane</keyword>
<dbReference type="InterPro" id="IPR035427">
    <property type="entry name" value="Tim10-like_dom_sf"/>
</dbReference>
<keyword evidence="1" id="KW-0472">Membrane</keyword>
<evidence type="ECO:0000313" key="4">
    <source>
        <dbReference type="Proteomes" id="UP000000311"/>
    </source>
</evidence>
<dbReference type="Gene3D" id="1.10.287.810">
    <property type="entry name" value="Mitochondrial import inner membrane translocase subunit tim13 like domains"/>
    <property type="match status" value="1"/>
</dbReference>
<dbReference type="EMBL" id="GL435242">
    <property type="protein sequence ID" value="EFN73691.1"/>
    <property type="molecule type" value="Genomic_DNA"/>
</dbReference>
<keyword evidence="1" id="KW-0143">Chaperone</keyword>
<proteinExistence type="inferred from homology"/>
<dbReference type="OMA" id="MEVQPIM"/>
<gene>
    <name evidence="3" type="ORF">EAG_08488</name>
</gene>
<comment type="similarity">
    <text evidence="1">Belongs to the small Tim family.</text>
</comment>